<feature type="transmembrane region" description="Helical" evidence="6">
    <location>
        <begin position="7"/>
        <end position="28"/>
    </location>
</feature>
<dbReference type="SMART" id="SM00283">
    <property type="entry name" value="MA"/>
    <property type="match status" value="1"/>
</dbReference>
<accession>A0A846QMQ6</accession>
<dbReference type="InterPro" id="IPR004089">
    <property type="entry name" value="MCPsignal_dom"/>
</dbReference>
<feature type="domain" description="HAMP" evidence="8">
    <location>
        <begin position="283"/>
        <end position="335"/>
    </location>
</feature>
<organism evidence="9 10">
    <name type="scientific">Desulfobaculum xiamenense</name>
    <dbReference type="NCBI Taxonomy" id="995050"/>
    <lineage>
        <taxon>Bacteria</taxon>
        <taxon>Pseudomonadati</taxon>
        <taxon>Thermodesulfobacteriota</taxon>
        <taxon>Desulfovibrionia</taxon>
        <taxon>Desulfovibrionales</taxon>
        <taxon>Desulfovibrionaceae</taxon>
        <taxon>Desulfobaculum</taxon>
    </lineage>
</organism>
<feature type="coiled-coil region" evidence="5">
    <location>
        <begin position="334"/>
        <end position="378"/>
    </location>
</feature>
<evidence type="ECO:0000256" key="2">
    <source>
        <dbReference type="ARBA" id="ARBA00023224"/>
    </source>
</evidence>
<comment type="caution">
    <text evidence="9">The sequence shown here is derived from an EMBL/GenBank/DDBJ whole genome shotgun (WGS) entry which is preliminary data.</text>
</comment>
<feature type="domain" description="Methyl-accepting transducer" evidence="7">
    <location>
        <begin position="382"/>
        <end position="618"/>
    </location>
</feature>
<dbReference type="PROSITE" id="PS51257">
    <property type="entry name" value="PROKAR_LIPOPROTEIN"/>
    <property type="match status" value="1"/>
</dbReference>
<dbReference type="InterPro" id="IPR032255">
    <property type="entry name" value="HBM"/>
</dbReference>
<evidence type="ECO:0000259" key="7">
    <source>
        <dbReference type="PROSITE" id="PS50111"/>
    </source>
</evidence>
<dbReference type="Gene3D" id="6.10.340.10">
    <property type="match status" value="1"/>
</dbReference>
<dbReference type="RefSeq" id="WP_167941532.1">
    <property type="nucleotide sequence ID" value="NZ_JAATJA010000002.1"/>
</dbReference>
<dbReference type="AlphaFoldDB" id="A0A846QMQ6"/>
<dbReference type="GO" id="GO:0016020">
    <property type="term" value="C:membrane"/>
    <property type="evidence" value="ECO:0007669"/>
    <property type="project" value="UniProtKB-SubCell"/>
</dbReference>
<dbReference type="InterPro" id="IPR003660">
    <property type="entry name" value="HAMP_dom"/>
</dbReference>
<dbReference type="SUPFAM" id="SSF58104">
    <property type="entry name" value="Methyl-accepting chemotaxis protein (MCP) signaling domain"/>
    <property type="match status" value="1"/>
</dbReference>
<evidence type="ECO:0000256" key="5">
    <source>
        <dbReference type="SAM" id="Coils"/>
    </source>
</evidence>
<evidence type="ECO:0000313" key="10">
    <source>
        <dbReference type="Proteomes" id="UP000580856"/>
    </source>
</evidence>
<keyword evidence="2 4" id="KW-0807">Transducer</keyword>
<evidence type="ECO:0000256" key="4">
    <source>
        <dbReference type="PROSITE-ProRule" id="PRU00284"/>
    </source>
</evidence>
<keyword evidence="6" id="KW-1133">Transmembrane helix</keyword>
<feature type="transmembrane region" description="Helical" evidence="6">
    <location>
        <begin position="255"/>
        <end position="282"/>
    </location>
</feature>
<dbReference type="FunFam" id="1.10.287.950:FF:000001">
    <property type="entry name" value="Methyl-accepting chemotaxis sensory transducer"/>
    <property type="match status" value="1"/>
</dbReference>
<dbReference type="Proteomes" id="UP000580856">
    <property type="component" value="Unassembled WGS sequence"/>
</dbReference>
<proteinExistence type="inferred from homology"/>
<dbReference type="PANTHER" id="PTHR32089:SF112">
    <property type="entry name" value="LYSOZYME-LIKE PROTEIN-RELATED"/>
    <property type="match status" value="1"/>
</dbReference>
<dbReference type="PROSITE" id="PS50885">
    <property type="entry name" value="HAMP"/>
    <property type="match status" value="1"/>
</dbReference>
<dbReference type="EMBL" id="JAATJA010000002">
    <property type="protein sequence ID" value="NJB68467.1"/>
    <property type="molecule type" value="Genomic_DNA"/>
</dbReference>
<gene>
    <name evidence="9" type="ORF">GGQ74_002140</name>
</gene>
<comment type="subcellular location">
    <subcellularLocation>
        <location evidence="1">Membrane</location>
    </subcellularLocation>
</comment>
<dbReference type="Pfam" id="PF00015">
    <property type="entry name" value="MCPsignal"/>
    <property type="match status" value="1"/>
</dbReference>
<evidence type="ECO:0000259" key="8">
    <source>
        <dbReference type="PROSITE" id="PS50885"/>
    </source>
</evidence>
<protein>
    <submittedName>
        <fullName evidence="9">Methyl-accepting chemotaxis protein</fullName>
    </submittedName>
</protein>
<dbReference type="GO" id="GO:0007165">
    <property type="term" value="P:signal transduction"/>
    <property type="evidence" value="ECO:0007669"/>
    <property type="project" value="UniProtKB-KW"/>
</dbReference>
<evidence type="ECO:0000256" key="1">
    <source>
        <dbReference type="ARBA" id="ARBA00004370"/>
    </source>
</evidence>
<dbReference type="SMART" id="SM00304">
    <property type="entry name" value="HAMP"/>
    <property type="match status" value="2"/>
</dbReference>
<keyword evidence="5" id="KW-0175">Coiled coil</keyword>
<evidence type="ECO:0000256" key="3">
    <source>
        <dbReference type="ARBA" id="ARBA00029447"/>
    </source>
</evidence>
<dbReference type="PROSITE" id="PS50111">
    <property type="entry name" value="CHEMOTAXIS_TRANSDUC_2"/>
    <property type="match status" value="1"/>
</dbReference>
<evidence type="ECO:0000256" key="6">
    <source>
        <dbReference type="SAM" id="Phobius"/>
    </source>
</evidence>
<dbReference type="GO" id="GO:0006935">
    <property type="term" value="P:chemotaxis"/>
    <property type="evidence" value="ECO:0007669"/>
    <property type="project" value="UniProtKB-ARBA"/>
</dbReference>
<name>A0A846QMQ6_9BACT</name>
<keyword evidence="10" id="KW-1185">Reference proteome</keyword>
<reference evidence="9 10" key="1">
    <citation type="submission" date="2020-03" db="EMBL/GenBank/DDBJ databases">
        <title>Genomic Encyclopedia of Type Strains, Phase IV (KMG-IV): sequencing the most valuable type-strain genomes for metagenomic binning, comparative biology and taxonomic classification.</title>
        <authorList>
            <person name="Goeker M."/>
        </authorList>
    </citation>
    <scope>NUCLEOTIDE SEQUENCE [LARGE SCALE GENOMIC DNA]</scope>
    <source>
        <strain evidence="9 10">DSM 24233</strain>
    </source>
</reference>
<dbReference type="SMART" id="SM01358">
    <property type="entry name" value="HBM"/>
    <property type="match status" value="1"/>
</dbReference>
<comment type="similarity">
    <text evidence="3">Belongs to the methyl-accepting chemotaxis (MCP) protein family.</text>
</comment>
<keyword evidence="6" id="KW-0472">Membrane</keyword>
<sequence>MTVKTKLLLIAGIAVGGLAVMFAIGAFGCSQIRAAMQLESLAREGESAMLQARRHEKNFLARNEAVYEEKTIAALDDVRVKLKRIAEVHPDSAEKVGGIVALIGDYEKAFRSMAGVQRDLGLTEKDGMRGELRAAIHSLESEIEGLGDASLMTELLQLRRHEKDFIIRGRQEYVAAFESELARFRTQINVAESVSEMDRADFAAYLDRYARAFGRYVDGRGESAAQQQVFTDVARKVEPAVLEMADMASARQKRVFVGVISAAVPATLGIAVALLVCVVLVARSISRPLDRLQQCSRDVAGGDYEAVGREAFSGEFESLRHDIEMMVAGIRRAMNEAHAKSDEAAEQARAANEAMEEARENERHVRSLLEKIKEVSAQAAEISEGLSAAASQLAAEVEQTSRGAEIQQRRVTETATAMEQMTSTILEVARNSSSAAHTADQSKHDALEGRKRVVDTVQDVAQVQTSTEELSAVMNDLSEKADSIGEVMTVIADIADQTNLLALNAAIEAARAGDAGRGFAVVADEVRKLAEKTMAATQEVGRAIAGVQQSVQSTIAKRRVAEEALAATVMHAREAGDMLGSIVSSVEQTAQMAQSIATAAEEQSAASEQINSSVEEISQVSAETARGTEESALAIRGIASRASQLQGLIRELRAAG</sequence>
<evidence type="ECO:0000313" key="9">
    <source>
        <dbReference type="EMBL" id="NJB68467.1"/>
    </source>
</evidence>
<dbReference type="Gene3D" id="1.10.287.950">
    <property type="entry name" value="Methyl-accepting chemotaxis protein"/>
    <property type="match status" value="1"/>
</dbReference>
<keyword evidence="6" id="KW-0812">Transmembrane</keyword>
<dbReference type="CDD" id="cd11386">
    <property type="entry name" value="MCP_signal"/>
    <property type="match status" value="1"/>
</dbReference>
<dbReference type="PANTHER" id="PTHR32089">
    <property type="entry name" value="METHYL-ACCEPTING CHEMOTAXIS PROTEIN MCPB"/>
    <property type="match status" value="1"/>
</dbReference>